<dbReference type="HAMAP" id="MF_00154">
    <property type="entry name" value="CyoE_CtaB"/>
    <property type="match status" value="1"/>
</dbReference>
<dbReference type="NCBIfam" id="TIGR01473">
    <property type="entry name" value="cyoE_ctaB"/>
    <property type="match status" value="1"/>
</dbReference>
<keyword evidence="6" id="KW-0472">Membrane</keyword>
<dbReference type="InterPro" id="IPR044878">
    <property type="entry name" value="UbiA_sf"/>
</dbReference>
<feature type="region of interest" description="Disordered" evidence="8">
    <location>
        <begin position="52"/>
        <end position="84"/>
    </location>
</feature>
<evidence type="ECO:0000256" key="8">
    <source>
        <dbReference type="SAM" id="MobiDB-lite"/>
    </source>
</evidence>
<dbReference type="AlphaFoldDB" id="A0A6U3QZF1"/>
<dbReference type="EMBL" id="HBGN01016496">
    <property type="protein sequence ID" value="CAD9329159.1"/>
    <property type="molecule type" value="Transcribed_RNA"/>
</dbReference>
<sequence length="474" mass="50830">MATTTAILLLRQGTNRSRNAAIMINFPTSGATLSHIQRASWSSSGAGGVLRSFSSASSSPSGMSKGEETSPSTTSPQAISPDQNSSDHIIPSILELSKAKLSTLVVSTASFGFLAAGGPISWPTLAACCAGTALCSSSASTWNQIFEVERDTKMKRTAHRPLVKGTISPANAKLLGTMTGVTGGTVLLYGTDPITAMLGVGNIALYSGLYTYLKPRSEINTWVGAVVGAIPPVMGWTAAGGSPLDTEALLMGSTLFLWQFPHFFALSWMHRIDYGRGGFQMVPVNDIQTKGDRTAGLIMRYTGYLSTVPILSTVLDVTSPMFAIEGIALNAYAFYVAKQFDNERSNSNARKVFLTSLWYLPSFMVLFILHSKTWKNEEKLDDENAKEEWNALLKKWISDVRSKGKELCVHEVVISKTAAEEQNSYGDDKEGVTNGGNKCPVMFSKSTAKSSVEVAKKTAAVAANATKGIEVEKQ</sequence>
<dbReference type="CDD" id="cd13957">
    <property type="entry name" value="PT_UbiA_Cox10"/>
    <property type="match status" value="1"/>
</dbReference>
<protein>
    <recommendedName>
        <fullName evidence="7">Heme O synthase</fullName>
    </recommendedName>
</protein>
<reference evidence="9" key="1">
    <citation type="submission" date="2021-01" db="EMBL/GenBank/DDBJ databases">
        <authorList>
            <person name="Corre E."/>
            <person name="Pelletier E."/>
            <person name="Niang G."/>
            <person name="Scheremetjew M."/>
            <person name="Finn R."/>
            <person name="Kale V."/>
            <person name="Holt S."/>
            <person name="Cochrane G."/>
            <person name="Meng A."/>
            <person name="Brown T."/>
            <person name="Cohen L."/>
        </authorList>
    </citation>
    <scope>NUCLEOTIDE SEQUENCE</scope>
    <source>
        <strain evidence="9">Pop2</strain>
    </source>
</reference>
<proteinExistence type="inferred from homology"/>
<dbReference type="GO" id="GO:0006784">
    <property type="term" value="P:heme A biosynthetic process"/>
    <property type="evidence" value="ECO:0007669"/>
    <property type="project" value="TreeGrafter"/>
</dbReference>
<dbReference type="InterPro" id="IPR006369">
    <property type="entry name" value="Protohaem_IX_farnesylTrfase"/>
</dbReference>
<dbReference type="PANTHER" id="PTHR43448">
    <property type="entry name" value="PROTOHEME IX FARNESYLTRANSFERASE, MITOCHONDRIAL"/>
    <property type="match status" value="1"/>
</dbReference>
<evidence type="ECO:0000256" key="2">
    <source>
        <dbReference type="ARBA" id="ARBA00022679"/>
    </source>
</evidence>
<feature type="compositionally biased region" description="Low complexity" evidence="8">
    <location>
        <begin position="52"/>
        <end position="64"/>
    </location>
</feature>
<comment type="subcellular location">
    <subcellularLocation>
        <location evidence="1">Membrane</location>
        <topology evidence="1">Multi-pass membrane protein</topology>
    </subcellularLocation>
</comment>
<dbReference type="PANTHER" id="PTHR43448:SF2">
    <property type="entry name" value="PROTOHEME IX FARNESYLTRANSFERASE, MITOCHONDRIAL"/>
    <property type="match status" value="1"/>
</dbReference>
<evidence type="ECO:0000313" key="9">
    <source>
        <dbReference type="EMBL" id="CAD9329159.1"/>
    </source>
</evidence>
<evidence type="ECO:0000256" key="4">
    <source>
        <dbReference type="ARBA" id="ARBA00022989"/>
    </source>
</evidence>
<name>A0A6U3QZF1_9STRA</name>
<keyword evidence="5" id="KW-0350">Heme biosynthesis</keyword>
<feature type="compositionally biased region" description="Polar residues" evidence="8">
    <location>
        <begin position="69"/>
        <end position="84"/>
    </location>
</feature>
<evidence type="ECO:0000256" key="5">
    <source>
        <dbReference type="ARBA" id="ARBA00023133"/>
    </source>
</evidence>
<dbReference type="EMBL" id="HBGN01016497">
    <property type="protein sequence ID" value="CAD9329160.1"/>
    <property type="molecule type" value="Transcribed_RNA"/>
</dbReference>
<evidence type="ECO:0000256" key="3">
    <source>
        <dbReference type="ARBA" id="ARBA00022692"/>
    </source>
</evidence>
<dbReference type="FunFam" id="1.10.357.140:FF:000006">
    <property type="entry name" value="Protoheme IX farnesyltransferase, mitochondrial"/>
    <property type="match status" value="1"/>
</dbReference>
<evidence type="ECO:0000256" key="6">
    <source>
        <dbReference type="ARBA" id="ARBA00023136"/>
    </source>
</evidence>
<dbReference type="Pfam" id="PF01040">
    <property type="entry name" value="UbiA"/>
    <property type="match status" value="1"/>
</dbReference>
<dbReference type="GO" id="GO:0005739">
    <property type="term" value="C:mitochondrion"/>
    <property type="evidence" value="ECO:0007669"/>
    <property type="project" value="TreeGrafter"/>
</dbReference>
<keyword evidence="2" id="KW-0808">Transferase</keyword>
<dbReference type="InterPro" id="IPR000537">
    <property type="entry name" value="UbiA_prenyltransferase"/>
</dbReference>
<evidence type="ECO:0000256" key="7">
    <source>
        <dbReference type="ARBA" id="ARBA00030253"/>
    </source>
</evidence>
<evidence type="ECO:0000313" key="10">
    <source>
        <dbReference type="EMBL" id="CAD9329160.1"/>
    </source>
</evidence>
<dbReference type="GO" id="GO:0016020">
    <property type="term" value="C:membrane"/>
    <property type="evidence" value="ECO:0007669"/>
    <property type="project" value="UniProtKB-SubCell"/>
</dbReference>
<keyword evidence="3" id="KW-0812">Transmembrane</keyword>
<keyword evidence="4" id="KW-1133">Transmembrane helix</keyword>
<evidence type="ECO:0000256" key="1">
    <source>
        <dbReference type="ARBA" id="ARBA00004141"/>
    </source>
</evidence>
<organism evidence="9">
    <name type="scientific">Ditylum brightwellii</name>
    <dbReference type="NCBI Taxonomy" id="49249"/>
    <lineage>
        <taxon>Eukaryota</taxon>
        <taxon>Sar</taxon>
        <taxon>Stramenopiles</taxon>
        <taxon>Ochrophyta</taxon>
        <taxon>Bacillariophyta</taxon>
        <taxon>Mediophyceae</taxon>
        <taxon>Lithodesmiophycidae</taxon>
        <taxon>Lithodesmiales</taxon>
        <taxon>Lithodesmiaceae</taxon>
        <taxon>Ditylum</taxon>
    </lineage>
</organism>
<accession>A0A6U3QZF1</accession>
<dbReference type="Gene3D" id="1.10.357.140">
    <property type="entry name" value="UbiA prenyltransferase"/>
    <property type="match status" value="1"/>
</dbReference>
<dbReference type="GO" id="GO:0008495">
    <property type="term" value="F:protoheme IX farnesyltransferase activity"/>
    <property type="evidence" value="ECO:0007669"/>
    <property type="project" value="InterPro"/>
</dbReference>
<gene>
    <name evidence="9" type="ORF">DBRI1063_LOCUS10611</name>
    <name evidence="10" type="ORF">DBRI1063_LOCUS10612</name>
</gene>